<dbReference type="PANTHER" id="PTHR30255">
    <property type="entry name" value="SINGLE-STRANDED-DNA-SPECIFIC EXONUCLEASE RECJ"/>
    <property type="match status" value="1"/>
</dbReference>
<dbReference type="Gene3D" id="2.40.50.460">
    <property type="match status" value="1"/>
</dbReference>
<evidence type="ECO:0000313" key="3">
    <source>
        <dbReference type="EMBL" id="GAI25918.1"/>
    </source>
</evidence>
<dbReference type="EMBL" id="BARV01013759">
    <property type="protein sequence ID" value="GAI25918.1"/>
    <property type="molecule type" value="Genomic_DNA"/>
</dbReference>
<proteinExistence type="predicted"/>
<dbReference type="Pfam" id="PF17768">
    <property type="entry name" value="RecJ_OB"/>
    <property type="match status" value="1"/>
</dbReference>
<feature type="non-terminal residue" evidence="3">
    <location>
        <position position="123"/>
    </location>
</feature>
<feature type="non-terminal residue" evidence="3">
    <location>
        <position position="1"/>
    </location>
</feature>
<name>X1M3I7_9ZZZZ</name>
<sequence>TTQLDGVDLRPQLDIDAEVTLPDLGGDTFQTAQQLAPFGRGNPVPTFISRRVEVVDCRTMGDNAEHLRMKLNQGGSVWDGVGFRLGNYLDEVSSPLDIVYNLEVDRWGGEERLRLNILDFGPG</sequence>
<dbReference type="PANTHER" id="PTHR30255:SF2">
    <property type="entry name" value="SINGLE-STRANDED-DNA-SPECIFIC EXONUCLEASE RECJ"/>
    <property type="match status" value="1"/>
</dbReference>
<dbReference type="AlphaFoldDB" id="X1M3I7"/>
<dbReference type="InterPro" id="IPR041122">
    <property type="entry name" value="RecJ_OB"/>
</dbReference>
<dbReference type="InterPro" id="IPR051673">
    <property type="entry name" value="SSDNA_exonuclease_RecJ"/>
</dbReference>
<accession>X1M3I7</accession>
<gene>
    <name evidence="3" type="ORF">S06H3_24599</name>
</gene>
<feature type="domain" description="RecJ OB" evidence="2">
    <location>
        <begin position="15"/>
        <end position="119"/>
    </location>
</feature>
<protein>
    <recommendedName>
        <fullName evidence="2">RecJ OB domain-containing protein</fullName>
    </recommendedName>
</protein>
<keyword evidence="1" id="KW-0378">Hydrolase</keyword>
<evidence type="ECO:0000259" key="2">
    <source>
        <dbReference type="Pfam" id="PF17768"/>
    </source>
</evidence>
<dbReference type="GO" id="GO:0016787">
    <property type="term" value="F:hydrolase activity"/>
    <property type="evidence" value="ECO:0007669"/>
    <property type="project" value="UniProtKB-KW"/>
</dbReference>
<comment type="caution">
    <text evidence="3">The sequence shown here is derived from an EMBL/GenBank/DDBJ whole genome shotgun (WGS) entry which is preliminary data.</text>
</comment>
<reference evidence="3" key="1">
    <citation type="journal article" date="2014" name="Front. Microbiol.">
        <title>High frequency of phylogenetically diverse reductive dehalogenase-homologous genes in deep subseafloor sedimentary metagenomes.</title>
        <authorList>
            <person name="Kawai M."/>
            <person name="Futagami T."/>
            <person name="Toyoda A."/>
            <person name="Takaki Y."/>
            <person name="Nishi S."/>
            <person name="Hori S."/>
            <person name="Arai W."/>
            <person name="Tsubouchi T."/>
            <person name="Morono Y."/>
            <person name="Uchiyama I."/>
            <person name="Ito T."/>
            <person name="Fujiyama A."/>
            <person name="Inagaki F."/>
            <person name="Takami H."/>
        </authorList>
    </citation>
    <scope>NUCLEOTIDE SEQUENCE</scope>
    <source>
        <strain evidence="3">Expedition CK06-06</strain>
    </source>
</reference>
<organism evidence="3">
    <name type="scientific">marine sediment metagenome</name>
    <dbReference type="NCBI Taxonomy" id="412755"/>
    <lineage>
        <taxon>unclassified sequences</taxon>
        <taxon>metagenomes</taxon>
        <taxon>ecological metagenomes</taxon>
    </lineage>
</organism>
<evidence type="ECO:0000256" key="1">
    <source>
        <dbReference type="ARBA" id="ARBA00022801"/>
    </source>
</evidence>